<evidence type="ECO:0000313" key="4">
    <source>
        <dbReference type="EMBL" id="KAF9780410.1"/>
    </source>
</evidence>
<name>A0A9P6L3C1_9AGAM</name>
<feature type="compositionally biased region" description="Basic and acidic residues" evidence="1">
    <location>
        <begin position="9"/>
        <end position="27"/>
    </location>
</feature>
<feature type="compositionally biased region" description="Basic residues" evidence="1">
    <location>
        <begin position="32"/>
        <end position="43"/>
    </location>
</feature>
<comment type="caution">
    <text evidence="4">The sequence shown here is derived from an EMBL/GenBank/DDBJ whole genome shotgun (WGS) entry which is preliminary data.</text>
</comment>
<feature type="region of interest" description="Disordered" evidence="1">
    <location>
        <begin position="1"/>
        <end position="86"/>
    </location>
</feature>
<reference evidence="4" key="1">
    <citation type="journal article" date="2020" name="Nat. Commun.">
        <title>Large-scale genome sequencing of mycorrhizal fungi provides insights into the early evolution of symbiotic traits.</title>
        <authorList>
            <person name="Miyauchi S."/>
            <person name="Kiss E."/>
            <person name="Kuo A."/>
            <person name="Drula E."/>
            <person name="Kohler A."/>
            <person name="Sanchez-Garcia M."/>
            <person name="Morin E."/>
            <person name="Andreopoulos B."/>
            <person name="Barry K.W."/>
            <person name="Bonito G."/>
            <person name="Buee M."/>
            <person name="Carver A."/>
            <person name="Chen C."/>
            <person name="Cichocki N."/>
            <person name="Clum A."/>
            <person name="Culley D."/>
            <person name="Crous P.W."/>
            <person name="Fauchery L."/>
            <person name="Girlanda M."/>
            <person name="Hayes R.D."/>
            <person name="Keri Z."/>
            <person name="LaButti K."/>
            <person name="Lipzen A."/>
            <person name="Lombard V."/>
            <person name="Magnuson J."/>
            <person name="Maillard F."/>
            <person name="Murat C."/>
            <person name="Nolan M."/>
            <person name="Ohm R.A."/>
            <person name="Pangilinan J."/>
            <person name="Pereira M.F."/>
            <person name="Perotto S."/>
            <person name="Peter M."/>
            <person name="Pfister S."/>
            <person name="Riley R."/>
            <person name="Sitrit Y."/>
            <person name="Stielow J.B."/>
            <person name="Szollosi G."/>
            <person name="Zifcakova L."/>
            <person name="Stursova M."/>
            <person name="Spatafora J.W."/>
            <person name="Tedersoo L."/>
            <person name="Vaario L.M."/>
            <person name="Yamada A."/>
            <person name="Yan M."/>
            <person name="Wang P."/>
            <person name="Xu J."/>
            <person name="Bruns T."/>
            <person name="Baldrian P."/>
            <person name="Vilgalys R."/>
            <person name="Dunand C."/>
            <person name="Henrissat B."/>
            <person name="Grigoriev I.V."/>
            <person name="Hibbett D."/>
            <person name="Nagy L.G."/>
            <person name="Martin F.M."/>
        </authorList>
    </citation>
    <scope>NUCLEOTIDE SEQUENCE</scope>
    <source>
        <strain evidence="4">UH-Tt-Lm1</strain>
    </source>
</reference>
<dbReference type="OrthoDB" id="3219854at2759"/>
<dbReference type="AlphaFoldDB" id="A0A9P6L3C1"/>
<evidence type="ECO:0000259" key="3">
    <source>
        <dbReference type="Pfam" id="PF20153"/>
    </source>
</evidence>
<evidence type="ECO:0000313" key="5">
    <source>
        <dbReference type="Proteomes" id="UP000736335"/>
    </source>
</evidence>
<reference evidence="4" key="2">
    <citation type="submission" date="2020-11" db="EMBL/GenBank/DDBJ databases">
        <authorList>
            <consortium name="DOE Joint Genome Institute"/>
            <person name="Kuo A."/>
            <person name="Miyauchi S."/>
            <person name="Kiss E."/>
            <person name="Drula E."/>
            <person name="Kohler A."/>
            <person name="Sanchez-Garcia M."/>
            <person name="Andreopoulos B."/>
            <person name="Barry K.W."/>
            <person name="Bonito G."/>
            <person name="Buee M."/>
            <person name="Carver A."/>
            <person name="Chen C."/>
            <person name="Cichocki N."/>
            <person name="Clum A."/>
            <person name="Culley D."/>
            <person name="Crous P.W."/>
            <person name="Fauchery L."/>
            <person name="Girlanda M."/>
            <person name="Hayes R."/>
            <person name="Keri Z."/>
            <person name="Labutti K."/>
            <person name="Lipzen A."/>
            <person name="Lombard V."/>
            <person name="Magnuson J."/>
            <person name="Maillard F."/>
            <person name="Morin E."/>
            <person name="Murat C."/>
            <person name="Nolan M."/>
            <person name="Ohm R."/>
            <person name="Pangilinan J."/>
            <person name="Pereira M."/>
            <person name="Perotto S."/>
            <person name="Peter M."/>
            <person name="Riley R."/>
            <person name="Sitrit Y."/>
            <person name="Stielow B."/>
            <person name="Szollosi G."/>
            <person name="Zifcakova L."/>
            <person name="Stursova M."/>
            <person name="Spatafora J.W."/>
            <person name="Tedersoo L."/>
            <person name="Vaario L.-M."/>
            <person name="Yamada A."/>
            <person name="Yan M."/>
            <person name="Wang P."/>
            <person name="Xu J."/>
            <person name="Bruns T."/>
            <person name="Baldrian P."/>
            <person name="Vilgalys R."/>
            <person name="Henrissat B."/>
            <person name="Grigoriev I.V."/>
            <person name="Hibbett D."/>
            <person name="Nagy L.G."/>
            <person name="Martin F.M."/>
        </authorList>
    </citation>
    <scope>NUCLEOTIDE SEQUENCE</scope>
    <source>
        <strain evidence="4">UH-Tt-Lm1</strain>
    </source>
</reference>
<feature type="domain" description="DUF6535" evidence="3">
    <location>
        <begin position="96"/>
        <end position="268"/>
    </location>
</feature>
<feature type="transmembrane region" description="Helical" evidence="2">
    <location>
        <begin position="250"/>
        <end position="268"/>
    </location>
</feature>
<dbReference type="EMBL" id="WIUZ02000016">
    <property type="protein sequence ID" value="KAF9780410.1"/>
    <property type="molecule type" value="Genomic_DNA"/>
</dbReference>
<feature type="transmembrane region" description="Helical" evidence="2">
    <location>
        <begin position="183"/>
        <end position="205"/>
    </location>
</feature>
<protein>
    <recommendedName>
        <fullName evidence="3">DUF6535 domain-containing protein</fullName>
    </recommendedName>
</protein>
<accession>A0A9P6L3C1</accession>
<sequence>MADVGEITEDFRTDDGNGSKHEDETDLPRQSGTKRTRSRRRRNGGGSQGFSETGRVPEKRQEEAESGGGSVRPQADDQKQGMSSLDQEHQTKFYEHYSKVAEEFDKEFLKKYDEDLNTSLIFAGLFSAVTSAFIIQVASQLQPDPGDETVALLRIIIYKMDNTTFGNNVPTLPEWTGPPRTMVHVQAILFASLAASLFSGFLAMLGKQWLNRYESTDMRGSAIERSQNRQRKLDGVDAWYLKSVMESLRLMLQAALLLLGCALSRYLWDIDIMIALVVLGITLIGVIFYLFIIIAGMATESCPYQTPGSQFLRYLGKTIRSGIALALRKTLKETIDTIWLNTECHHPWWSRGKTKPFLRDLLSEIPPALATDARRLWRAFIRALVVPIKVYHLLRRARNRPQVEPSTPEQQLTRKVATLDLRCISWTLQTSLDKAIHTSAMFYLLSVLEVAEFDPTLVVLCFNIFIGTISINRGSVTITEELKSLAAASAGCF</sequence>
<dbReference type="Proteomes" id="UP000736335">
    <property type="component" value="Unassembled WGS sequence"/>
</dbReference>
<gene>
    <name evidence="4" type="ORF">BJ322DRAFT_1213579</name>
</gene>
<keyword evidence="2" id="KW-0472">Membrane</keyword>
<proteinExistence type="predicted"/>
<keyword evidence="5" id="KW-1185">Reference proteome</keyword>
<keyword evidence="2" id="KW-1133">Transmembrane helix</keyword>
<feature type="transmembrane region" description="Helical" evidence="2">
    <location>
        <begin position="116"/>
        <end position="138"/>
    </location>
</feature>
<organism evidence="4 5">
    <name type="scientific">Thelephora terrestris</name>
    <dbReference type="NCBI Taxonomy" id="56493"/>
    <lineage>
        <taxon>Eukaryota</taxon>
        <taxon>Fungi</taxon>
        <taxon>Dikarya</taxon>
        <taxon>Basidiomycota</taxon>
        <taxon>Agaricomycotina</taxon>
        <taxon>Agaricomycetes</taxon>
        <taxon>Thelephorales</taxon>
        <taxon>Thelephoraceae</taxon>
        <taxon>Thelephora</taxon>
    </lineage>
</organism>
<evidence type="ECO:0000256" key="2">
    <source>
        <dbReference type="SAM" id="Phobius"/>
    </source>
</evidence>
<dbReference type="InterPro" id="IPR045338">
    <property type="entry name" value="DUF6535"/>
</dbReference>
<dbReference type="Pfam" id="PF20153">
    <property type="entry name" value="DUF6535"/>
    <property type="match status" value="1"/>
</dbReference>
<keyword evidence="2" id="KW-0812">Transmembrane</keyword>
<feature type="transmembrane region" description="Helical" evidence="2">
    <location>
        <begin position="274"/>
        <end position="295"/>
    </location>
</feature>
<evidence type="ECO:0000256" key="1">
    <source>
        <dbReference type="SAM" id="MobiDB-lite"/>
    </source>
</evidence>